<evidence type="ECO:0000256" key="4">
    <source>
        <dbReference type="ARBA" id="ARBA00007674"/>
    </source>
</evidence>
<gene>
    <name evidence="18" type="primary">ECSIT</name>
</gene>
<evidence type="ECO:0000256" key="5">
    <source>
        <dbReference type="ARBA" id="ARBA00019998"/>
    </source>
</evidence>
<keyword evidence="6" id="KW-0963">Cytoplasm</keyword>
<dbReference type="PANTHER" id="PTHR13113:SF1">
    <property type="entry name" value="EVOLUTIONARILY CONSERVED SIGNALING INTERMEDIATE IN TOLL PATHWAY, MITOCHONDRIAL"/>
    <property type="match status" value="1"/>
</dbReference>
<proteinExistence type="inferred from homology"/>
<comment type="function">
    <text evidence="13">Adapter protein that plays a role in different signaling pathways including TLRs and IL-1 pathways or innate antiviral induction signaling. Plays a role in the activation of NF-kappa-B by forming a signal complex with TRAF6 and TAK1/MAP3K7 to activate TAK1/MAP3K7 leading to activation of IKKs. Once ubiquitinated, interacts with the dissociated RELA and NFKB1 proteins and translocates to the nucleus where it induces NF-kappa-B-dependent gene expression. Plays a role in innate antiviral immune response by bridging the pattern recognition receptors RIGI and MDA5/IFIT1 to the MAVS complex at the mitochondrion. Promotes proteolytic activation of MAP3K1. Involved in the BMP signaling pathway. Required for normal embryonic development.</text>
</comment>
<evidence type="ECO:0000256" key="12">
    <source>
        <dbReference type="ARBA" id="ARBA00029396"/>
    </source>
</evidence>
<dbReference type="PANTHER" id="PTHR13113">
    <property type="entry name" value="ECSIT EVOLUTIONARILY CONSERVED SIGNALING INTERMEDIATE IN TOLL PATHWAYS"/>
    <property type="match status" value="1"/>
</dbReference>
<comment type="function">
    <text evidence="12">As part of the MCIA complex, involved in the assembly of the mitochondrial complex I.</text>
</comment>
<comment type="similarity">
    <text evidence="4">Belongs to the ECSIT family.</text>
</comment>
<evidence type="ECO:0000256" key="15">
    <source>
        <dbReference type="SAM" id="MobiDB-lite"/>
    </source>
</evidence>
<evidence type="ECO:0000256" key="7">
    <source>
        <dbReference type="ARBA" id="ARBA00022588"/>
    </source>
</evidence>
<comment type="subcellular location">
    <subcellularLocation>
        <location evidence="3">Cytoplasm</location>
    </subcellularLocation>
    <subcellularLocation>
        <location evidence="2">Mitochondrion</location>
    </subcellularLocation>
    <subcellularLocation>
        <location evidence="1">Nucleus</location>
    </subcellularLocation>
</comment>
<evidence type="ECO:0000256" key="11">
    <source>
        <dbReference type="ARBA" id="ARBA00023242"/>
    </source>
</evidence>
<accession>A0ABM3WMF5</accession>
<keyword evidence="8" id="KW-0391">Immunity</keyword>
<keyword evidence="11" id="KW-0539">Nucleus</keyword>
<dbReference type="SMART" id="SM01284">
    <property type="entry name" value="ECSIT_Cterm"/>
    <property type="match status" value="1"/>
</dbReference>
<evidence type="ECO:0000256" key="6">
    <source>
        <dbReference type="ARBA" id="ARBA00022490"/>
    </source>
</evidence>
<protein>
    <recommendedName>
        <fullName evidence="5">Evolutionarily conserved signaling intermediate in Toll pathway, mitochondrial</fullName>
    </recommendedName>
</protein>
<evidence type="ECO:0000256" key="1">
    <source>
        <dbReference type="ARBA" id="ARBA00004123"/>
    </source>
</evidence>
<evidence type="ECO:0000259" key="16">
    <source>
        <dbReference type="SMART" id="SM01284"/>
    </source>
</evidence>
<evidence type="ECO:0000256" key="3">
    <source>
        <dbReference type="ARBA" id="ARBA00004496"/>
    </source>
</evidence>
<feature type="compositionally biased region" description="Low complexity" evidence="15">
    <location>
        <begin position="39"/>
        <end position="59"/>
    </location>
</feature>
<feature type="region of interest" description="Disordered" evidence="15">
    <location>
        <begin position="394"/>
        <end position="433"/>
    </location>
</feature>
<dbReference type="InterPro" id="IPR046448">
    <property type="entry name" value="ECSIT_N"/>
</dbReference>
<dbReference type="Proteomes" id="UP001652624">
    <property type="component" value="Chromosome 23"/>
</dbReference>
<reference evidence="18" key="1">
    <citation type="submission" date="2025-08" db="UniProtKB">
        <authorList>
            <consortium name="RefSeq"/>
        </authorList>
    </citation>
    <scope>IDENTIFICATION</scope>
</reference>
<evidence type="ECO:0000313" key="18">
    <source>
        <dbReference type="RefSeq" id="XP_060037757.1"/>
    </source>
</evidence>
<evidence type="ECO:0000256" key="2">
    <source>
        <dbReference type="ARBA" id="ARBA00004173"/>
    </source>
</evidence>
<dbReference type="RefSeq" id="XP_060037757.1">
    <property type="nucleotide sequence ID" value="XM_060181774.1"/>
</dbReference>
<evidence type="ECO:0000256" key="13">
    <source>
        <dbReference type="ARBA" id="ARBA00045816"/>
    </source>
</evidence>
<evidence type="ECO:0000313" key="17">
    <source>
        <dbReference type="Proteomes" id="UP001652624"/>
    </source>
</evidence>
<dbReference type="InterPro" id="IPR010418">
    <property type="entry name" value="ECSIT"/>
</dbReference>
<name>A0ABM3WMF5_ERIEU</name>
<feature type="domain" description="ECSIT C-terminal" evidence="16">
    <location>
        <begin position="267"/>
        <end position="392"/>
    </location>
</feature>
<organism evidence="17 18">
    <name type="scientific">Erinaceus europaeus</name>
    <name type="common">Western European hedgehog</name>
    <dbReference type="NCBI Taxonomy" id="9365"/>
    <lineage>
        <taxon>Eukaryota</taxon>
        <taxon>Metazoa</taxon>
        <taxon>Chordata</taxon>
        <taxon>Craniata</taxon>
        <taxon>Vertebrata</taxon>
        <taxon>Euteleostomi</taxon>
        <taxon>Mammalia</taxon>
        <taxon>Eutheria</taxon>
        <taxon>Laurasiatheria</taxon>
        <taxon>Eulipotyphla</taxon>
        <taxon>Erinaceidae</taxon>
        <taxon>Erinaceinae</taxon>
        <taxon>Erinaceus</taxon>
    </lineage>
</organism>
<evidence type="ECO:0000256" key="8">
    <source>
        <dbReference type="ARBA" id="ARBA00022859"/>
    </source>
</evidence>
<keyword evidence="7" id="KW-0399">Innate immunity</keyword>
<feature type="region of interest" description="Disordered" evidence="15">
    <location>
        <begin position="39"/>
        <end position="78"/>
    </location>
</feature>
<evidence type="ECO:0000256" key="10">
    <source>
        <dbReference type="ARBA" id="ARBA00023128"/>
    </source>
</evidence>
<keyword evidence="17" id="KW-1185">Reference proteome</keyword>
<sequence length="433" mass="48878">MSWVRAIPQIRGWRGIVGAAFSGAASSQVPRQPLRHIHLGAAAPGPAPTPSSSSSSSLVPRPPVPHEELFGPGSEAGPQDKARFVQAVRAFGQRNAHRRGHVDFIYLALRKMRDFGLERDRAAYHLLLDVFPKDVFRARSFLQRLFVHYPRQQECGVAVLEQMENHGVMPNRETEFLLLQVFGKHSHPMRKLLRMRLWFSRFRAANPFPLPRPLPRDPLRLAGLGLRRLEPDLSARITVYQTPAPPDSTDSTLSPEPDRPHIVGIQSPEQQEALGRHDPARPVFVEGPFPLWLRDQCVHYHVLRADPLPPEYRVAEETPEERNLYYPMQLDLEYGRGPWDDYEFDIDEVAEGPVFAMCIAGARDQATLARWVQGLQETNPTLAGIPVLFRLASSTREPLDSSSELAEQPPPSPPPPEGREEQEDNRRQQQGQG</sequence>
<keyword evidence="10" id="KW-0496">Mitochondrion</keyword>
<dbReference type="Pfam" id="PF06239">
    <property type="entry name" value="ECSIT_N"/>
    <property type="match status" value="1"/>
</dbReference>
<evidence type="ECO:0000256" key="14">
    <source>
        <dbReference type="ARBA" id="ARBA00046917"/>
    </source>
</evidence>
<dbReference type="GeneID" id="103116194"/>
<evidence type="ECO:0000256" key="9">
    <source>
        <dbReference type="ARBA" id="ARBA00022946"/>
    </source>
</evidence>
<dbReference type="InterPro" id="IPR029342">
    <property type="entry name" value="ECIST_C"/>
</dbReference>
<comment type="subunit">
    <text evidence="14">Interacts with MAP3K1, SMAD4 and TRAF6. Interacts with SMAD1 only after BMP4-treatment. Part of the mitochondrial complex I assembly/MCIA complex that comprises at least the core subunits TMEM126B, NDUFAF1, ECSIT and ACAD9 and complement subunits such as COA1 and TMEM186. Interacts with NDUFAF1. Interacts with ACAD9. Interacts with TRIM59. Interacts with TMEM70 and TMEM242. Interacts (when ubiquitinated) with NF-kappa-B subunits RELA and NFKB1. Interacts with RIGI, IFIT1 and MAVS; these interactions promote RLR-mediated type I IFN induction. Interacts with SQSTM1; this interaction inhibits TLR4 signaling via functional regulation of the TRAF6-ECSIT complex. Interacts with cereblon/CRBN; this interaction inhibits the ubiquitination of ECSIT.</text>
</comment>
<dbReference type="Pfam" id="PF14784">
    <property type="entry name" value="ECSIT_C"/>
    <property type="match status" value="1"/>
</dbReference>
<keyword evidence="9" id="KW-0809">Transit peptide</keyword>